<keyword evidence="2" id="KW-0812">Transmembrane</keyword>
<organism evidence="5 6">
    <name type="scientific">Gnathostoma spinigerum</name>
    <dbReference type="NCBI Taxonomy" id="75299"/>
    <lineage>
        <taxon>Eukaryota</taxon>
        <taxon>Metazoa</taxon>
        <taxon>Ecdysozoa</taxon>
        <taxon>Nematoda</taxon>
        <taxon>Chromadorea</taxon>
        <taxon>Rhabditida</taxon>
        <taxon>Spirurina</taxon>
        <taxon>Gnathostomatomorpha</taxon>
        <taxon>Gnathostomatoidea</taxon>
        <taxon>Gnathostomatidae</taxon>
        <taxon>Gnathostoma</taxon>
    </lineage>
</organism>
<protein>
    <recommendedName>
        <fullName evidence="4">ShKT domain-containing protein</fullName>
    </recommendedName>
</protein>
<sequence>MRISLWIHFIPIIFIKKGVLGDNDPLLECTDSDTRCAAWAEQGECHSNAVWMMANCRLSCHSCQGGDAAWRLREFIINKYDNRTEARQRRFVEIESIRIAHVEIDEEKQYVTIEGRMSMSWNDTQIAWNRNEWGLDWLNFYWVNIWTPMIVQTNGVQSSSGLVRSKIVAANYTGQVYMWVDIRFKAPYSFRYEDYPNDYQDICYDFNDNRYMSVVFKVADEVRKQHREEVTDVHASGWTLETLTVEESPRIVEVVGNWRKDPYDIEPSNCKICIGLRRNSVYYMTEMLMPALITSTLTLSAVVFQLSSVQVLLLAFSIAIQAIFLNVLDRRLPPYAASTPTILKYDGFNIVMTSILFLVSLFLRRLAQRIVVIPPPHRVDQMIAVINRLIPISINEKDGEDTDKNSFKYAPIAHTLNHLVFLLFIIIYIIVIFVCFVI</sequence>
<feature type="transmembrane region" description="Helical" evidence="2">
    <location>
        <begin position="309"/>
        <end position="328"/>
    </location>
</feature>
<dbReference type="SUPFAM" id="SSF63712">
    <property type="entry name" value="Nicotinic receptor ligand binding domain-like"/>
    <property type="match status" value="1"/>
</dbReference>
<evidence type="ECO:0000256" key="1">
    <source>
        <dbReference type="PROSITE-ProRule" id="PRU01005"/>
    </source>
</evidence>
<accession>A0ABD6EVN3</accession>
<dbReference type="InterPro" id="IPR038050">
    <property type="entry name" value="Neuro_actylchol_rec"/>
</dbReference>
<feature type="transmembrane region" description="Helical" evidence="2">
    <location>
        <begin position="348"/>
        <end position="367"/>
    </location>
</feature>
<keyword evidence="2" id="KW-1133">Transmembrane helix</keyword>
<dbReference type="PANTHER" id="PTHR18945">
    <property type="entry name" value="NEUROTRANSMITTER GATED ION CHANNEL"/>
    <property type="match status" value="1"/>
</dbReference>
<feature type="transmembrane region" description="Helical" evidence="2">
    <location>
        <begin position="281"/>
        <end position="303"/>
    </location>
</feature>
<dbReference type="PROSITE" id="PS51670">
    <property type="entry name" value="SHKT"/>
    <property type="match status" value="1"/>
</dbReference>
<comment type="caution">
    <text evidence="5">The sequence shown here is derived from an EMBL/GenBank/DDBJ whole genome shotgun (WGS) entry which is preliminary data.</text>
</comment>
<dbReference type="Gene3D" id="1.20.58.390">
    <property type="entry name" value="Neurotransmitter-gated ion-channel transmembrane domain"/>
    <property type="match status" value="1"/>
</dbReference>
<dbReference type="InterPro" id="IPR006202">
    <property type="entry name" value="Neur_chan_lig-bd"/>
</dbReference>
<dbReference type="Gene3D" id="2.70.170.10">
    <property type="entry name" value="Neurotransmitter-gated ion-channel ligand-binding domain"/>
    <property type="match status" value="1"/>
</dbReference>
<dbReference type="SMART" id="SM00254">
    <property type="entry name" value="ShKT"/>
    <property type="match status" value="1"/>
</dbReference>
<evidence type="ECO:0000256" key="2">
    <source>
        <dbReference type="SAM" id="Phobius"/>
    </source>
</evidence>
<keyword evidence="3" id="KW-0732">Signal</keyword>
<dbReference type="Pfam" id="PF01549">
    <property type="entry name" value="ShK"/>
    <property type="match status" value="1"/>
</dbReference>
<comment type="caution">
    <text evidence="1">Lacks conserved residue(s) required for the propagation of feature annotation.</text>
</comment>
<evidence type="ECO:0000256" key="3">
    <source>
        <dbReference type="SAM" id="SignalP"/>
    </source>
</evidence>
<dbReference type="EMBL" id="JBGFUD010006984">
    <property type="protein sequence ID" value="MFH4981319.1"/>
    <property type="molecule type" value="Genomic_DNA"/>
</dbReference>
<evidence type="ECO:0000313" key="6">
    <source>
        <dbReference type="Proteomes" id="UP001608902"/>
    </source>
</evidence>
<reference evidence="5 6" key="1">
    <citation type="submission" date="2024-08" db="EMBL/GenBank/DDBJ databases">
        <title>Gnathostoma spinigerum genome.</title>
        <authorList>
            <person name="Gonzalez-Bertolin B."/>
            <person name="Monzon S."/>
            <person name="Zaballos A."/>
            <person name="Jimenez P."/>
            <person name="Dekumyoy P."/>
            <person name="Varona S."/>
            <person name="Cuesta I."/>
            <person name="Sumanam S."/>
            <person name="Adisakwattana P."/>
            <person name="Gasser R.B."/>
            <person name="Hernandez-Gonzalez A."/>
            <person name="Young N.D."/>
            <person name="Perteguer M.J."/>
        </authorList>
    </citation>
    <scope>NUCLEOTIDE SEQUENCE [LARGE SCALE GENOMIC DNA]</scope>
    <source>
        <strain evidence="5">AL3</strain>
        <tissue evidence="5">Liver</tissue>
    </source>
</reference>
<feature type="disulfide bond" evidence="1">
    <location>
        <begin position="29"/>
        <end position="63"/>
    </location>
</feature>
<keyword evidence="6" id="KW-1185">Reference proteome</keyword>
<feature type="chain" id="PRO_5044880483" description="ShKT domain-containing protein" evidence="3">
    <location>
        <begin position="22"/>
        <end position="438"/>
    </location>
</feature>
<evidence type="ECO:0000313" key="5">
    <source>
        <dbReference type="EMBL" id="MFH4981319.1"/>
    </source>
</evidence>
<feature type="signal peptide" evidence="3">
    <location>
        <begin position="1"/>
        <end position="21"/>
    </location>
</feature>
<dbReference type="AlphaFoldDB" id="A0ABD6EVN3"/>
<keyword evidence="1" id="KW-1015">Disulfide bond</keyword>
<name>A0ABD6EVN3_9BILA</name>
<dbReference type="InterPro" id="IPR003582">
    <property type="entry name" value="ShKT_dom"/>
</dbReference>
<dbReference type="Proteomes" id="UP001608902">
    <property type="component" value="Unassembled WGS sequence"/>
</dbReference>
<keyword evidence="2" id="KW-0472">Membrane</keyword>
<feature type="transmembrane region" description="Helical" evidence="2">
    <location>
        <begin position="416"/>
        <end position="437"/>
    </location>
</feature>
<dbReference type="InterPro" id="IPR006201">
    <property type="entry name" value="Neur_channel"/>
</dbReference>
<proteinExistence type="predicted"/>
<evidence type="ECO:0000259" key="4">
    <source>
        <dbReference type="PROSITE" id="PS51670"/>
    </source>
</evidence>
<dbReference type="InterPro" id="IPR036734">
    <property type="entry name" value="Neur_chan_lig-bd_sf"/>
</dbReference>
<dbReference type="Pfam" id="PF02931">
    <property type="entry name" value="Neur_chan_LBD"/>
    <property type="match status" value="1"/>
</dbReference>
<gene>
    <name evidence="5" type="ORF">AB6A40_008028</name>
</gene>
<feature type="domain" description="ShKT" evidence="4">
    <location>
        <begin position="29"/>
        <end position="63"/>
    </location>
</feature>